<proteinExistence type="inferred from homology"/>
<evidence type="ECO:0000256" key="5">
    <source>
        <dbReference type="ARBA" id="ARBA00023163"/>
    </source>
</evidence>
<evidence type="ECO:0000313" key="8">
    <source>
        <dbReference type="Proteomes" id="UP000006238"/>
    </source>
</evidence>
<evidence type="ECO:0000256" key="2">
    <source>
        <dbReference type="ARBA" id="ARBA00022898"/>
    </source>
</evidence>
<keyword evidence="4" id="KW-0238">DNA-binding</keyword>
<feature type="domain" description="HTH gntR-type" evidence="6">
    <location>
        <begin position="36"/>
        <end position="104"/>
    </location>
</feature>
<dbReference type="Pfam" id="PF00392">
    <property type="entry name" value="GntR"/>
    <property type="match status" value="1"/>
</dbReference>
<dbReference type="InterPro" id="IPR004839">
    <property type="entry name" value="Aminotransferase_I/II_large"/>
</dbReference>
<dbReference type="AlphaFoldDB" id="D4RZL4"/>
<dbReference type="EMBL" id="ABWN01000028">
    <property type="protein sequence ID" value="EFF68622.1"/>
    <property type="molecule type" value="Genomic_DNA"/>
</dbReference>
<dbReference type="InterPro" id="IPR036390">
    <property type="entry name" value="WH_DNA-bd_sf"/>
</dbReference>
<dbReference type="Gene3D" id="1.10.10.10">
    <property type="entry name" value="Winged helix-like DNA-binding domain superfamily/Winged helix DNA-binding domain"/>
    <property type="match status" value="1"/>
</dbReference>
<dbReference type="InterPro" id="IPR000524">
    <property type="entry name" value="Tscrpt_reg_HTH_GntR"/>
</dbReference>
<evidence type="ECO:0000256" key="1">
    <source>
        <dbReference type="ARBA" id="ARBA00005384"/>
    </source>
</evidence>
<dbReference type="PROSITE" id="PS50949">
    <property type="entry name" value="HTH_GNTR"/>
    <property type="match status" value="1"/>
</dbReference>
<evidence type="ECO:0000259" key="6">
    <source>
        <dbReference type="PROSITE" id="PS50949"/>
    </source>
</evidence>
<dbReference type="InterPro" id="IPR015424">
    <property type="entry name" value="PyrdxlP-dep_Trfase"/>
</dbReference>
<dbReference type="Proteomes" id="UP000006238">
    <property type="component" value="Unassembled WGS sequence"/>
</dbReference>
<dbReference type="eggNOG" id="COG1167">
    <property type="taxonomic scope" value="Bacteria"/>
</dbReference>
<dbReference type="PANTHER" id="PTHR46577">
    <property type="entry name" value="HTH-TYPE TRANSCRIPTIONAL REGULATORY PROTEIN GABR"/>
    <property type="match status" value="1"/>
</dbReference>
<dbReference type="GO" id="GO:0003677">
    <property type="term" value="F:DNA binding"/>
    <property type="evidence" value="ECO:0007669"/>
    <property type="project" value="UniProtKB-KW"/>
</dbReference>
<dbReference type="CDD" id="cd07377">
    <property type="entry name" value="WHTH_GntR"/>
    <property type="match status" value="1"/>
</dbReference>
<reference evidence="7 8" key="1">
    <citation type="submission" date="2010-02" db="EMBL/GenBank/DDBJ databases">
        <authorList>
            <person name="Weinstock G."/>
            <person name="Sodergren E."/>
            <person name="Clifton S."/>
            <person name="Fulton L."/>
            <person name="Fulton B."/>
            <person name="Courtney L."/>
            <person name="Fronick C."/>
            <person name="Harrison M."/>
            <person name="Strong C."/>
            <person name="Farmer C."/>
            <person name="Delahaunty K."/>
            <person name="Markovic C."/>
            <person name="Hall O."/>
            <person name="Minx P."/>
            <person name="Tomlinson C."/>
            <person name="Mitreva M."/>
            <person name="Nelson J."/>
            <person name="Hou S."/>
            <person name="Wollam A."/>
            <person name="Pepin K.H."/>
            <person name="Johnson M."/>
            <person name="Bhonagiri V."/>
            <person name="Zhang X."/>
            <person name="Suruliraj S."/>
            <person name="Warren W."/>
            <person name="Chinwalla A."/>
            <person name="Mardis E.R."/>
            <person name="Wilson R.K."/>
        </authorList>
    </citation>
    <scope>NUCLEOTIDE SEQUENCE [LARGE SCALE GENOMIC DNA]</scope>
    <source>
        <strain evidence="7 8">DSM 2876</strain>
    </source>
</reference>
<dbReference type="GO" id="GO:0003700">
    <property type="term" value="F:DNA-binding transcription factor activity"/>
    <property type="evidence" value="ECO:0007669"/>
    <property type="project" value="InterPro"/>
</dbReference>
<keyword evidence="8" id="KW-1185">Reference proteome</keyword>
<dbReference type="GO" id="GO:0030170">
    <property type="term" value="F:pyridoxal phosphate binding"/>
    <property type="evidence" value="ECO:0007669"/>
    <property type="project" value="InterPro"/>
</dbReference>
<keyword evidence="2" id="KW-0663">Pyridoxal phosphate</keyword>
<name>D4RZL4_9FIRM</name>
<keyword evidence="5" id="KW-0804">Transcription</keyword>
<dbReference type="PANTHER" id="PTHR46577:SF1">
    <property type="entry name" value="HTH-TYPE TRANSCRIPTIONAL REGULATORY PROTEIN GABR"/>
    <property type="match status" value="1"/>
</dbReference>
<dbReference type="Pfam" id="PF00155">
    <property type="entry name" value="Aminotran_1_2"/>
    <property type="match status" value="1"/>
</dbReference>
<evidence type="ECO:0000256" key="3">
    <source>
        <dbReference type="ARBA" id="ARBA00023015"/>
    </source>
</evidence>
<comment type="caution">
    <text evidence="7">The sequence shown here is derived from an EMBL/GenBank/DDBJ whole genome shotgun (WGS) entry which is preliminary data.</text>
</comment>
<dbReference type="SMART" id="SM00345">
    <property type="entry name" value="HTH_GNTR"/>
    <property type="match status" value="1"/>
</dbReference>
<dbReference type="InterPro" id="IPR036388">
    <property type="entry name" value="WH-like_DNA-bd_sf"/>
</dbReference>
<organism evidence="7 8">
    <name type="scientific">Eshraghiella crossota DSM 2876</name>
    <dbReference type="NCBI Taxonomy" id="511680"/>
    <lineage>
        <taxon>Bacteria</taxon>
        <taxon>Bacillati</taxon>
        <taxon>Bacillota</taxon>
        <taxon>Clostridia</taxon>
        <taxon>Lachnospirales</taxon>
        <taxon>Lachnospiraceae</taxon>
        <taxon>Eshraghiella</taxon>
    </lineage>
</organism>
<dbReference type="SUPFAM" id="SSF46785">
    <property type="entry name" value="Winged helix' DNA-binding domain"/>
    <property type="match status" value="1"/>
</dbReference>
<dbReference type="Gene3D" id="3.40.640.10">
    <property type="entry name" value="Type I PLP-dependent aspartate aminotransferase-like (Major domain)"/>
    <property type="match status" value="1"/>
</dbReference>
<accession>D4RZL4</accession>
<dbReference type="HOGENOM" id="CLU_017584_0_1_9"/>
<protein>
    <submittedName>
        <fullName evidence="7">Transcriptional regulator, GntR family</fullName>
    </submittedName>
</protein>
<dbReference type="SUPFAM" id="SSF53383">
    <property type="entry name" value="PLP-dependent transferases"/>
    <property type="match status" value="1"/>
</dbReference>
<dbReference type="STRING" id="45851.BHV86_02290"/>
<dbReference type="InterPro" id="IPR051446">
    <property type="entry name" value="HTH_trans_reg/aminotransferase"/>
</dbReference>
<dbReference type="CDD" id="cd00609">
    <property type="entry name" value="AAT_like"/>
    <property type="match status" value="1"/>
</dbReference>
<sequence length="494" mass="57043">MISEYMKIFKTHIFKKVRFGGKLLMLTYSFDNIGSDCLYIYLYKCIKNDIIQRILKAGEKLPSKRNLARNLNISVITVENAYEQLIAEGYIYSVPKKGFFVSEVNTSPVEAGNITMDNVKLTSGESEYFADFTSNQTRAEHFPFSIWAKITRELLTNNQTELLTNPPCGGIIPLRKAIANHLKEFRNMTVMPEQIIIGAGTEYLYGQLIELLGFNRKYGVENPGYGKIYQIYKSHSVDCGYVDMDSNGIIIDELEKKNIDIIHISPSHHFPTGIIMPVSRRYELLGWAASSDKRYIIEDEYDSEFRFDRHPIPALQTMDVQDKVIYINTFTKTLSSTIRVSYMVLPQSLAEKYYKKMSFYSCTVSNFEQYTLAEFINKGYFEKHINRMQKYYLNKRDRLLNIIERSPLSSHVEISEKDSGLHFLMKIKTTLPDSEVVLKLQQNGIKVTALSQYYKETSNDSEHVFIINYSFVNEENLEMAVKTIYQSGILLTLS</sequence>
<comment type="similarity">
    <text evidence="1">In the C-terminal section; belongs to the class-I pyridoxal-phosphate-dependent aminotransferase family.</text>
</comment>
<keyword evidence="3" id="KW-0805">Transcription regulation</keyword>
<evidence type="ECO:0000313" key="7">
    <source>
        <dbReference type="EMBL" id="EFF68622.1"/>
    </source>
</evidence>
<gene>
    <name evidence="7" type="ORF">BUTYVIB_01280</name>
</gene>
<evidence type="ECO:0000256" key="4">
    <source>
        <dbReference type="ARBA" id="ARBA00023125"/>
    </source>
</evidence>
<dbReference type="InterPro" id="IPR015421">
    <property type="entry name" value="PyrdxlP-dep_Trfase_major"/>
</dbReference>